<dbReference type="AlphaFoldDB" id="A0A7J3MXD4"/>
<accession>A0A7J3MXD4</accession>
<organism evidence="2">
    <name type="scientific">Ignisphaera aggregans</name>
    <dbReference type="NCBI Taxonomy" id="334771"/>
    <lineage>
        <taxon>Archaea</taxon>
        <taxon>Thermoproteota</taxon>
        <taxon>Thermoprotei</taxon>
        <taxon>Desulfurococcales</taxon>
        <taxon>Desulfurococcaceae</taxon>
        <taxon>Ignisphaera</taxon>
    </lineage>
</organism>
<evidence type="ECO:0000313" key="2">
    <source>
        <dbReference type="EMBL" id="HGT98222.1"/>
    </source>
</evidence>
<gene>
    <name evidence="1" type="ORF">ENT99_04035</name>
    <name evidence="2" type="ORF">ENU64_02165</name>
</gene>
<reference evidence="2" key="1">
    <citation type="journal article" date="2020" name="mSystems">
        <title>Genome- and Community-Level Interaction Insights into Carbon Utilization and Element Cycling Functions of Hydrothermarchaeota in Hydrothermal Sediment.</title>
        <authorList>
            <person name="Zhou Z."/>
            <person name="Liu Y."/>
            <person name="Xu W."/>
            <person name="Pan J."/>
            <person name="Luo Z.H."/>
            <person name="Li M."/>
        </authorList>
    </citation>
    <scope>NUCLEOTIDE SEQUENCE [LARGE SCALE GENOMIC DNA]</scope>
    <source>
        <strain evidence="1">SpSt-629</strain>
        <strain evidence="2">SpSt-688</strain>
    </source>
</reference>
<sequence length="341" mass="37562">MIDTCLHINGYNKVLFLAIGGGGDVALASTLALSYERCGKQAIVGSIIWERYSVDPVPGPISIDELFNTVKKTEDYAIVNANTFAIRGGRVVIPQPANVSKFLKRNVIVFELSKGAKGLARAIENYMNSHGIEAVIGVDVGGDSLAEGFEDELWSPLADGISVAALAHIKGSYLAVVCPGADGELSLNYIEKRLRRIARLNGYLGGYILSRKDLEVLRNILIEVISEASTIPLTVLSTDLDNIVIRNGSREVRLSIMNLAVFLLDAVTVARDTVARYIYDTDSFNEAKWILNKLGIVTEYDIEEEIFNEIVQGRNCADIDLVEIRNRLKNRLIKLHKPNEK</sequence>
<dbReference type="EMBL" id="DTAU01000080">
    <property type="protein sequence ID" value="HFQ78857.1"/>
    <property type="molecule type" value="Genomic_DNA"/>
</dbReference>
<evidence type="ECO:0000313" key="1">
    <source>
        <dbReference type="EMBL" id="HFQ78857.1"/>
    </source>
</evidence>
<comment type="caution">
    <text evidence="2">The sequence shown here is derived from an EMBL/GenBank/DDBJ whole genome shotgun (WGS) entry which is preliminary data.</text>
</comment>
<name>A0A7J3MXD4_9CREN</name>
<dbReference type="Pfam" id="PF06626">
    <property type="entry name" value="DUF1152"/>
    <property type="match status" value="1"/>
</dbReference>
<dbReference type="EMBL" id="DTDH01000064">
    <property type="protein sequence ID" value="HGT98222.1"/>
    <property type="molecule type" value="Genomic_DNA"/>
</dbReference>
<dbReference type="InterPro" id="IPR010581">
    <property type="entry name" value="DUF1152"/>
</dbReference>
<protein>
    <submittedName>
        <fullName evidence="2">DUF1152 domain-containing protein</fullName>
    </submittedName>
</protein>
<proteinExistence type="predicted"/>